<evidence type="ECO:0000313" key="1">
    <source>
        <dbReference type="EMBL" id="KAI9911568.1"/>
    </source>
</evidence>
<gene>
    <name evidence="1" type="ORF">PsorP6_009890</name>
</gene>
<name>A0ACC0W0R1_9STRA</name>
<keyword evidence="2" id="KW-1185">Reference proteome</keyword>
<sequence>MNKFAKSQGYAVVKRRRTKGNRRIYFICVHGRNPDTVSGGRKILPEGSVYKNKGSKIKGCPFDFVAKLHSDGLYRVCEIREGGHNHVADDRADLFAVSPDTVITQQRVYNAIKKAKKADLNGRTSLETLIEELEDRTQWVAMKVSVHDLNFAAEELSDLMMMANDAPNEHFTGSLTKAFDIHCKQRILALWDNGEKLSVTEFHEQWSLKGKLNSLENDGSTSEPHRIPLEERLAAFSKLSEAQQAELLAMVTSRPLYPLPQRTKGRPPGAKSKHVKGANGTHLDSSFHKNVSKRAVTCIACKTAGLPAKGHIKSSADCPSRAGPSS</sequence>
<dbReference type="EMBL" id="CM047584">
    <property type="protein sequence ID" value="KAI9911568.1"/>
    <property type="molecule type" value="Genomic_DNA"/>
</dbReference>
<proteinExistence type="predicted"/>
<protein>
    <submittedName>
        <fullName evidence="1">Uncharacterized protein</fullName>
    </submittedName>
</protein>
<comment type="caution">
    <text evidence="1">The sequence shown here is derived from an EMBL/GenBank/DDBJ whole genome shotgun (WGS) entry which is preliminary data.</text>
</comment>
<dbReference type="Proteomes" id="UP001163321">
    <property type="component" value="Chromosome 5"/>
</dbReference>
<organism evidence="1 2">
    <name type="scientific">Peronosclerospora sorghi</name>
    <dbReference type="NCBI Taxonomy" id="230839"/>
    <lineage>
        <taxon>Eukaryota</taxon>
        <taxon>Sar</taxon>
        <taxon>Stramenopiles</taxon>
        <taxon>Oomycota</taxon>
        <taxon>Peronosporomycetes</taxon>
        <taxon>Peronosporales</taxon>
        <taxon>Peronosporaceae</taxon>
        <taxon>Peronosclerospora</taxon>
    </lineage>
</organism>
<accession>A0ACC0W0R1</accession>
<evidence type="ECO:0000313" key="2">
    <source>
        <dbReference type="Proteomes" id="UP001163321"/>
    </source>
</evidence>
<reference evidence="1 2" key="1">
    <citation type="journal article" date="2022" name="bioRxiv">
        <title>The genome of the oomycete Peronosclerospora sorghi, a cosmopolitan pathogen of maize and sorghum, is inflated with dispersed pseudogenes.</title>
        <authorList>
            <person name="Fletcher K."/>
            <person name="Martin F."/>
            <person name="Isakeit T."/>
            <person name="Cavanaugh K."/>
            <person name="Magill C."/>
            <person name="Michelmore R."/>
        </authorList>
    </citation>
    <scope>NUCLEOTIDE SEQUENCE [LARGE SCALE GENOMIC DNA]</scope>
    <source>
        <strain evidence="1">P6</strain>
    </source>
</reference>